<organism evidence="2 3">
    <name type="scientific">Stakelama tenebrarum</name>
    <dbReference type="NCBI Taxonomy" id="2711215"/>
    <lineage>
        <taxon>Bacteria</taxon>
        <taxon>Pseudomonadati</taxon>
        <taxon>Pseudomonadota</taxon>
        <taxon>Alphaproteobacteria</taxon>
        <taxon>Sphingomonadales</taxon>
        <taxon>Sphingomonadaceae</taxon>
        <taxon>Stakelama</taxon>
    </lineage>
</organism>
<evidence type="ECO:0000313" key="3">
    <source>
        <dbReference type="Proteomes" id="UP000501568"/>
    </source>
</evidence>
<dbReference type="RefSeq" id="WP_165327650.1">
    <property type="nucleotide sequence ID" value="NZ_CP049109.1"/>
</dbReference>
<proteinExistence type="predicted"/>
<evidence type="ECO:0000256" key="1">
    <source>
        <dbReference type="SAM" id="Phobius"/>
    </source>
</evidence>
<feature type="transmembrane region" description="Helical" evidence="1">
    <location>
        <begin position="156"/>
        <end position="175"/>
    </location>
</feature>
<feature type="transmembrane region" description="Helical" evidence="1">
    <location>
        <begin position="131"/>
        <end position="150"/>
    </location>
</feature>
<feature type="transmembrane region" description="Helical" evidence="1">
    <location>
        <begin position="19"/>
        <end position="37"/>
    </location>
</feature>
<dbReference type="AlphaFoldDB" id="A0A6G6Y6T1"/>
<keyword evidence="1" id="KW-0812">Transmembrane</keyword>
<dbReference type="KEGG" id="spzr:G5C33_13210"/>
<evidence type="ECO:0000313" key="2">
    <source>
        <dbReference type="EMBL" id="QIG80642.1"/>
    </source>
</evidence>
<name>A0A6G6Y6T1_9SPHN</name>
<feature type="transmembrane region" description="Helical" evidence="1">
    <location>
        <begin position="105"/>
        <end position="124"/>
    </location>
</feature>
<accession>A0A6G6Y6T1</accession>
<feature type="transmembrane region" description="Helical" evidence="1">
    <location>
        <begin position="79"/>
        <end position="99"/>
    </location>
</feature>
<protein>
    <submittedName>
        <fullName evidence="2">Uncharacterized protein</fullName>
    </submittedName>
</protein>
<reference evidence="2 3" key="1">
    <citation type="submission" date="2020-02" db="EMBL/GenBank/DDBJ databases">
        <authorList>
            <person name="Zheng R.K."/>
            <person name="Sun C.M."/>
        </authorList>
    </citation>
    <scope>NUCLEOTIDE SEQUENCE [LARGE SCALE GENOMIC DNA]</scope>
    <source>
        <strain evidence="3">zrk23</strain>
    </source>
</reference>
<dbReference type="EMBL" id="CP049109">
    <property type="protein sequence ID" value="QIG80642.1"/>
    <property type="molecule type" value="Genomic_DNA"/>
</dbReference>
<gene>
    <name evidence="2" type="ORF">G5C33_13210</name>
</gene>
<keyword evidence="3" id="KW-1185">Reference proteome</keyword>
<keyword evidence="1" id="KW-1133">Transmembrane helix</keyword>
<sequence>MMTANGVDRSGGQVAWWRVAMWGGAATLLLAPAVAMLVTREVDWGPLDFAVFAVMLGAACGTVDLAARASGSLAYRAATAIAAGAAFLMVWANLAVGIIGNENDGVNLIFFGILGGGFAGACFARFRAKGLAVTLALMGVAMLASMALAIGEVTAVFVAIGLIAALWLAAAALYARAAQ</sequence>
<dbReference type="Proteomes" id="UP000501568">
    <property type="component" value="Chromosome"/>
</dbReference>
<keyword evidence="1" id="KW-0472">Membrane</keyword>
<feature type="transmembrane region" description="Helical" evidence="1">
    <location>
        <begin position="49"/>
        <end position="67"/>
    </location>
</feature>